<feature type="transmembrane region" description="Helical" evidence="5">
    <location>
        <begin position="596"/>
        <end position="615"/>
    </location>
</feature>
<feature type="transmembrane region" description="Helical" evidence="5">
    <location>
        <begin position="1022"/>
        <end position="1042"/>
    </location>
</feature>
<feature type="transmembrane region" description="Helical" evidence="5">
    <location>
        <begin position="910"/>
        <end position="930"/>
    </location>
</feature>
<dbReference type="KEGG" id="lak:106164875"/>
<feature type="transmembrane region" description="Helical" evidence="5">
    <location>
        <begin position="20"/>
        <end position="41"/>
    </location>
</feature>
<dbReference type="GO" id="GO:0022857">
    <property type="term" value="F:transmembrane transporter activity"/>
    <property type="evidence" value="ECO:0007669"/>
    <property type="project" value="InterPro"/>
</dbReference>
<feature type="transmembrane region" description="Helical" evidence="5">
    <location>
        <begin position="565"/>
        <end position="584"/>
    </location>
</feature>
<dbReference type="Gene3D" id="1.20.1250.20">
    <property type="entry name" value="MFS general substrate transporter like domains"/>
    <property type="match status" value="3"/>
</dbReference>
<dbReference type="PROSITE" id="PS50850">
    <property type="entry name" value="MFS"/>
    <property type="match status" value="2"/>
</dbReference>
<feature type="transmembrane region" description="Helical" evidence="5">
    <location>
        <begin position="1164"/>
        <end position="1183"/>
    </location>
</feature>
<accession>A0A1S3IKF5</accession>
<dbReference type="GO" id="GO:0016020">
    <property type="term" value="C:membrane"/>
    <property type="evidence" value="ECO:0007669"/>
    <property type="project" value="UniProtKB-SubCell"/>
</dbReference>
<dbReference type="PANTHER" id="PTHR24064">
    <property type="entry name" value="SOLUTE CARRIER FAMILY 22 MEMBER"/>
    <property type="match status" value="1"/>
</dbReference>
<feature type="transmembrane region" description="Helical" evidence="5">
    <location>
        <begin position="320"/>
        <end position="341"/>
    </location>
</feature>
<organism evidence="7 8">
    <name type="scientific">Lingula anatina</name>
    <name type="common">Brachiopod</name>
    <name type="synonym">Lingula unguis</name>
    <dbReference type="NCBI Taxonomy" id="7574"/>
    <lineage>
        <taxon>Eukaryota</taxon>
        <taxon>Metazoa</taxon>
        <taxon>Spiralia</taxon>
        <taxon>Lophotrochozoa</taxon>
        <taxon>Brachiopoda</taxon>
        <taxon>Linguliformea</taxon>
        <taxon>Lingulata</taxon>
        <taxon>Lingulida</taxon>
        <taxon>Linguloidea</taxon>
        <taxon>Lingulidae</taxon>
        <taxon>Lingula</taxon>
    </lineage>
</organism>
<dbReference type="STRING" id="7574.A0A1S3IKF5"/>
<feature type="transmembrane region" description="Helical" evidence="5">
    <location>
        <begin position="797"/>
        <end position="818"/>
    </location>
</feature>
<evidence type="ECO:0000256" key="4">
    <source>
        <dbReference type="ARBA" id="ARBA00023136"/>
    </source>
</evidence>
<dbReference type="OrthoDB" id="6153176at2759"/>
<feature type="transmembrane region" description="Helical" evidence="5">
    <location>
        <begin position="384"/>
        <end position="403"/>
    </location>
</feature>
<dbReference type="RefSeq" id="XP_013398371.1">
    <property type="nucleotide sequence ID" value="XM_013542917.1"/>
</dbReference>
<protein>
    <submittedName>
        <fullName evidence="8">Uncharacterized protein LOC106164875</fullName>
    </submittedName>
</protein>
<feature type="transmembrane region" description="Helical" evidence="5">
    <location>
        <begin position="1133"/>
        <end position="1152"/>
    </location>
</feature>
<feature type="transmembrane region" description="Helical" evidence="5">
    <location>
        <begin position="961"/>
        <end position="983"/>
    </location>
</feature>
<feature type="transmembrane region" description="Helical" evidence="5">
    <location>
        <begin position="627"/>
        <end position="647"/>
    </location>
</feature>
<keyword evidence="7" id="KW-1185">Reference proteome</keyword>
<keyword evidence="2 5" id="KW-0812">Transmembrane</keyword>
<dbReference type="InterPro" id="IPR036259">
    <property type="entry name" value="MFS_trans_sf"/>
</dbReference>
<dbReference type="InterPro" id="IPR005829">
    <property type="entry name" value="Sugar_transporter_CS"/>
</dbReference>
<feature type="transmembrane region" description="Helical" evidence="5">
    <location>
        <begin position="447"/>
        <end position="467"/>
    </location>
</feature>
<dbReference type="InterPro" id="IPR020846">
    <property type="entry name" value="MFS_dom"/>
</dbReference>
<dbReference type="FunFam" id="1.20.1250.20:FF:000023">
    <property type="entry name" value="Solute carrier family 22 member 6"/>
    <property type="match status" value="2"/>
</dbReference>
<dbReference type="InterPro" id="IPR005828">
    <property type="entry name" value="MFS_sugar_transport-like"/>
</dbReference>
<feature type="transmembrane region" description="Helical" evidence="5">
    <location>
        <begin position="130"/>
        <end position="150"/>
    </location>
</feature>
<feature type="transmembrane region" description="Helical" evidence="5">
    <location>
        <begin position="242"/>
        <end position="262"/>
    </location>
</feature>
<feature type="transmembrane region" description="Helical" evidence="5">
    <location>
        <begin position="659"/>
        <end position="679"/>
    </location>
</feature>
<feature type="transmembrane region" description="Helical" evidence="5">
    <location>
        <begin position="353"/>
        <end position="372"/>
    </location>
</feature>
<evidence type="ECO:0000256" key="5">
    <source>
        <dbReference type="SAM" id="Phobius"/>
    </source>
</evidence>
<comment type="subcellular location">
    <subcellularLocation>
        <location evidence="1">Membrane</location>
        <topology evidence="1">Multi-pass membrane protein</topology>
    </subcellularLocation>
</comment>
<feature type="transmembrane region" description="Helical" evidence="5">
    <location>
        <begin position="415"/>
        <end position="435"/>
    </location>
</feature>
<feature type="transmembrane region" description="Helical" evidence="5">
    <location>
        <begin position="937"/>
        <end position="955"/>
    </location>
</feature>
<dbReference type="CDD" id="cd17317">
    <property type="entry name" value="MFS_SLC22"/>
    <property type="match status" value="2"/>
</dbReference>
<feature type="transmembrane region" description="Helical" evidence="5">
    <location>
        <begin position="215"/>
        <end position="236"/>
    </location>
</feature>
<dbReference type="InParanoid" id="A0A1S3IKF5"/>
<feature type="transmembrane region" description="Helical" evidence="5">
    <location>
        <begin position="1100"/>
        <end position="1121"/>
    </location>
</feature>
<keyword evidence="4 5" id="KW-0472">Membrane</keyword>
<evidence type="ECO:0000259" key="6">
    <source>
        <dbReference type="PROSITE" id="PS50850"/>
    </source>
</evidence>
<evidence type="ECO:0000256" key="2">
    <source>
        <dbReference type="ARBA" id="ARBA00022692"/>
    </source>
</evidence>
<evidence type="ECO:0000256" key="3">
    <source>
        <dbReference type="ARBA" id="ARBA00022989"/>
    </source>
</evidence>
<feature type="transmembrane region" description="Helical" evidence="5">
    <location>
        <begin position="532"/>
        <end position="553"/>
    </location>
</feature>
<dbReference type="SUPFAM" id="SSF103473">
    <property type="entry name" value="MFS general substrate transporter"/>
    <property type="match status" value="3"/>
</dbReference>
<gene>
    <name evidence="8" type="primary">LOC106164875</name>
</gene>
<feature type="transmembrane region" description="Helical" evidence="5">
    <location>
        <begin position="479"/>
        <end position="499"/>
    </location>
</feature>
<feature type="transmembrane region" description="Helical" evidence="5">
    <location>
        <begin position="157"/>
        <end position="175"/>
    </location>
</feature>
<feature type="domain" description="Major facilitator superfamily (MFS) profile" evidence="6">
    <location>
        <begin position="867"/>
        <end position="1254"/>
    </location>
</feature>
<feature type="transmembrane region" description="Helical" evidence="5">
    <location>
        <begin position="187"/>
        <end position="208"/>
    </location>
</feature>
<feature type="transmembrane region" description="Helical" evidence="5">
    <location>
        <begin position="995"/>
        <end position="1016"/>
    </location>
</feature>
<keyword evidence="3 5" id="KW-1133">Transmembrane helix</keyword>
<evidence type="ECO:0000256" key="1">
    <source>
        <dbReference type="ARBA" id="ARBA00004141"/>
    </source>
</evidence>
<proteinExistence type="predicted"/>
<feature type="domain" description="Major facilitator superfamily (MFS) profile" evidence="6">
    <location>
        <begin position="70"/>
        <end position="504"/>
    </location>
</feature>
<evidence type="ECO:0000313" key="7">
    <source>
        <dbReference type="Proteomes" id="UP000085678"/>
    </source>
</evidence>
<name>A0A1S3IKF5_LINAN</name>
<reference evidence="8" key="1">
    <citation type="journal article" date="2015" name="Nat. Commun.">
        <title>The Lingula genome provides insights into brachiopod evolution and the origin of phosphate biomineralization.</title>
        <authorList>
            <person name="Luo Y.J."/>
            <person name="Takeuchi T."/>
            <person name="Koyanagi R."/>
            <person name="Yamada L."/>
            <person name="Kanda M."/>
            <person name="Khalturina M."/>
            <person name="Fujie M."/>
            <person name="Yamasaki S.I."/>
            <person name="Endo K."/>
            <person name="Satoh N."/>
        </authorList>
    </citation>
    <scope>NUCLEOTIDE SEQUENCE</scope>
</reference>
<feature type="transmembrane region" description="Helical" evidence="5">
    <location>
        <begin position="1195"/>
        <end position="1216"/>
    </location>
</feature>
<sequence>MKFDEILEHIGEFGRSQAWILCLLCIPQISVALQIVVVVFLQETPDHRCSLPALVNDTYLVQNSWHEDLVNLTIPINDKDGGYDKCSYYRQTDYGNKTLAECDTWVYDTSVFSKTFPMDLVCKNSFKVRSIQVIFLSAVLVGSIIGGILADYCGRKPVLLVSCLLHAGAGVGAAFSPNYTAFAVFRFLVGLASPNIFASALVLALELVGPSKRMVAGLAPEFAFCTGLVLLTPLAYGIRDWRYLQLAVSVPSFLYIFLWWLIPESPRWLLTRGHTERAEKILRWAAKVNKKTLPATIFDEKTLEKTEYVSPLEMRKTPRLLLRTLLGMFVFFVITLVYYGLILNPGTLAGDLFVNYFLTAFTEYPAYCICFVINKLGRRWPHAISMMVAGVAMISTIFVELYAKKGLLSTDVAQTSLFMVGRTGITVAFGIFYMWCGEFSPTPLRNFVVGICNVSGRMGAVFAPLIMEEFGRNAQLGNTIPWTIFGVLALVAGVSSLFLPETRNKQLPETLIDANVFGVKPTPLEMRKTPRLLLRTLLGMFVFFVITLVYYGLILNPGTLAGDLFVNYFLTAFTEYPAYCICFVINKLGRRWPHAISMMVAGVAMISTIFVELYAKKGLLSTDVAQTSLFMVGRTGITVAFGIFYMWCGEFSPTPLRNFVVGICNVSGRMGAVFAPLIVEEFGRNAQLGNTIPWTIFGVLALVAGVSSLFLPETRNKQLPETLMDANVFGVKPTRGSGLSDPAHAITLIPKQSPKDPKNDTLLQDKSSSLGILRKTVMKFDEILEHIGGFGRCQARLLILLCIPPINVALQMLVIVFLQQTPDHRCRLPNLSNDTYELQGLWHEHMINDTIPVNGKDGGCDSCSYFETTGISGNKTMVECDDWVFDTSVYSRTFPMDFQLLCADKPKVRLGQVVFLSGVAVGSIIGGLLADFLGRKPVFILACLLNGCAGVAAAFSPNFEAFALFRSLVGFSNTIIFNTGLLLTLELVEPSKRMLAGMLPEVTFALGLTLLTPLAYGIRDWRYLQLAVSVPSFLYIFYWWFIPESPRWLLSRGHTKRAQKILQWVAKLNKTSLPAALISKTSLEDSRHISPLELRKAPRLLLRTVIAVFIWIVIALAYYGLTFNPGNLAGDLYINSLIMALTEFPAYFMCFVINKLGRRWPHAISAIVAGLAMICTLFLELYAAPESSYKNAIQVTLFMVGKTGVSASFAIIIMWVGEFYPTPLRNFGMGICTMFGRLGAMCAPIIVVVVSIPL</sequence>
<dbReference type="GeneID" id="106164875"/>
<dbReference type="PROSITE" id="PS00216">
    <property type="entry name" value="SUGAR_TRANSPORT_1"/>
    <property type="match status" value="1"/>
</dbReference>
<feature type="transmembrane region" description="Helical" evidence="5">
    <location>
        <begin position="1228"/>
        <end position="1252"/>
    </location>
</feature>
<dbReference type="Pfam" id="PF00083">
    <property type="entry name" value="Sugar_tr"/>
    <property type="match status" value="3"/>
</dbReference>
<dbReference type="AlphaFoldDB" id="A0A1S3IKF5"/>
<evidence type="ECO:0000313" key="8">
    <source>
        <dbReference type="RefSeq" id="XP_013398371.1"/>
    </source>
</evidence>
<reference evidence="8" key="2">
    <citation type="submission" date="2025-08" db="UniProtKB">
        <authorList>
            <consortium name="RefSeq"/>
        </authorList>
    </citation>
    <scope>IDENTIFICATION</scope>
</reference>
<dbReference type="Proteomes" id="UP000085678">
    <property type="component" value="Unplaced"/>
</dbReference>
<feature type="transmembrane region" description="Helical" evidence="5">
    <location>
        <begin position="691"/>
        <end position="711"/>
    </location>
</feature>